<dbReference type="SMART" id="SM00358">
    <property type="entry name" value="DSRM"/>
    <property type="match status" value="1"/>
</dbReference>
<evidence type="ECO:0000313" key="3">
    <source>
        <dbReference type="EMBL" id="KAF9520198.1"/>
    </source>
</evidence>
<dbReference type="OrthoDB" id="2392202at2759"/>
<keyword evidence="1" id="KW-0694">RNA-binding</keyword>
<evidence type="ECO:0000313" key="4">
    <source>
        <dbReference type="Proteomes" id="UP000886523"/>
    </source>
</evidence>
<dbReference type="Gene3D" id="3.30.160.20">
    <property type="match status" value="1"/>
</dbReference>
<dbReference type="InterPro" id="IPR014720">
    <property type="entry name" value="dsRBD_dom"/>
</dbReference>
<evidence type="ECO:0000259" key="2">
    <source>
        <dbReference type="PROSITE" id="PS50137"/>
    </source>
</evidence>
<name>A0A9P6B9F5_9AGAM</name>
<protein>
    <recommendedName>
        <fullName evidence="2">DRBM domain-containing protein</fullName>
    </recommendedName>
</protein>
<dbReference type="AlphaFoldDB" id="A0A9P6B9F5"/>
<sequence length="92" mass="10033">MSSSHPSVTKAGEHIRLLNKCLRRSKRELRWKEESIEVSAHQKSTRWQATAIVDGDPLGSGSGGQLKVAKDQAAREALIKLGIIEGPKCVTV</sequence>
<gene>
    <name evidence="3" type="ORF">BS47DRAFT_1336168</name>
</gene>
<dbReference type="Proteomes" id="UP000886523">
    <property type="component" value="Unassembled WGS sequence"/>
</dbReference>
<dbReference type="GO" id="GO:0003723">
    <property type="term" value="F:RNA binding"/>
    <property type="evidence" value="ECO:0007669"/>
    <property type="project" value="UniProtKB-UniRule"/>
</dbReference>
<keyword evidence="4" id="KW-1185">Reference proteome</keyword>
<organism evidence="3 4">
    <name type="scientific">Hydnum rufescens UP504</name>
    <dbReference type="NCBI Taxonomy" id="1448309"/>
    <lineage>
        <taxon>Eukaryota</taxon>
        <taxon>Fungi</taxon>
        <taxon>Dikarya</taxon>
        <taxon>Basidiomycota</taxon>
        <taxon>Agaricomycotina</taxon>
        <taxon>Agaricomycetes</taxon>
        <taxon>Cantharellales</taxon>
        <taxon>Hydnaceae</taxon>
        <taxon>Hydnum</taxon>
    </lineage>
</organism>
<comment type="caution">
    <text evidence="3">The sequence shown here is derived from an EMBL/GenBank/DDBJ whole genome shotgun (WGS) entry which is preliminary data.</text>
</comment>
<dbReference type="Pfam" id="PF00035">
    <property type="entry name" value="dsrm"/>
    <property type="match status" value="1"/>
</dbReference>
<feature type="domain" description="DRBM" evidence="2">
    <location>
        <begin position="13"/>
        <end position="83"/>
    </location>
</feature>
<dbReference type="PROSITE" id="PS50137">
    <property type="entry name" value="DS_RBD"/>
    <property type="match status" value="1"/>
</dbReference>
<dbReference type="SUPFAM" id="SSF54768">
    <property type="entry name" value="dsRNA-binding domain-like"/>
    <property type="match status" value="1"/>
</dbReference>
<evidence type="ECO:0000256" key="1">
    <source>
        <dbReference type="PROSITE-ProRule" id="PRU00266"/>
    </source>
</evidence>
<accession>A0A9P6B9F5</accession>
<reference evidence="3" key="1">
    <citation type="journal article" date="2020" name="Nat. Commun.">
        <title>Large-scale genome sequencing of mycorrhizal fungi provides insights into the early evolution of symbiotic traits.</title>
        <authorList>
            <person name="Miyauchi S."/>
            <person name="Kiss E."/>
            <person name="Kuo A."/>
            <person name="Drula E."/>
            <person name="Kohler A."/>
            <person name="Sanchez-Garcia M."/>
            <person name="Morin E."/>
            <person name="Andreopoulos B."/>
            <person name="Barry K.W."/>
            <person name="Bonito G."/>
            <person name="Buee M."/>
            <person name="Carver A."/>
            <person name="Chen C."/>
            <person name="Cichocki N."/>
            <person name="Clum A."/>
            <person name="Culley D."/>
            <person name="Crous P.W."/>
            <person name="Fauchery L."/>
            <person name="Girlanda M."/>
            <person name="Hayes R.D."/>
            <person name="Keri Z."/>
            <person name="LaButti K."/>
            <person name="Lipzen A."/>
            <person name="Lombard V."/>
            <person name="Magnuson J."/>
            <person name="Maillard F."/>
            <person name="Murat C."/>
            <person name="Nolan M."/>
            <person name="Ohm R.A."/>
            <person name="Pangilinan J."/>
            <person name="Pereira M.F."/>
            <person name="Perotto S."/>
            <person name="Peter M."/>
            <person name="Pfister S."/>
            <person name="Riley R."/>
            <person name="Sitrit Y."/>
            <person name="Stielow J.B."/>
            <person name="Szollosi G."/>
            <person name="Zifcakova L."/>
            <person name="Stursova M."/>
            <person name="Spatafora J.W."/>
            <person name="Tedersoo L."/>
            <person name="Vaario L.M."/>
            <person name="Yamada A."/>
            <person name="Yan M."/>
            <person name="Wang P."/>
            <person name="Xu J."/>
            <person name="Bruns T."/>
            <person name="Baldrian P."/>
            <person name="Vilgalys R."/>
            <person name="Dunand C."/>
            <person name="Henrissat B."/>
            <person name="Grigoriev I.V."/>
            <person name="Hibbett D."/>
            <person name="Nagy L.G."/>
            <person name="Martin F.M."/>
        </authorList>
    </citation>
    <scope>NUCLEOTIDE SEQUENCE</scope>
    <source>
        <strain evidence="3">UP504</strain>
    </source>
</reference>
<dbReference type="EMBL" id="MU128913">
    <property type="protein sequence ID" value="KAF9520198.1"/>
    <property type="molecule type" value="Genomic_DNA"/>
</dbReference>
<proteinExistence type="predicted"/>